<accession>A0ABU9Z0K3</accession>
<dbReference type="Proteomes" id="UP001410394">
    <property type="component" value="Unassembled WGS sequence"/>
</dbReference>
<dbReference type="RefSeq" id="WP_345920370.1">
    <property type="nucleotide sequence ID" value="NZ_JBDIVE010000007.1"/>
</dbReference>
<proteinExistence type="predicted"/>
<keyword evidence="1" id="KW-0732">Signal</keyword>
<evidence type="ECO:0000313" key="2">
    <source>
        <dbReference type="EMBL" id="MEN3069604.1"/>
    </source>
</evidence>
<name>A0ABU9Z0K3_9RHOO</name>
<evidence type="ECO:0008006" key="4">
    <source>
        <dbReference type="Google" id="ProtNLM"/>
    </source>
</evidence>
<protein>
    <recommendedName>
        <fullName evidence="4">Alginate export domain-containing protein</fullName>
    </recommendedName>
</protein>
<dbReference type="EMBL" id="JBDIVE010000007">
    <property type="protein sequence ID" value="MEN3069604.1"/>
    <property type="molecule type" value="Genomic_DNA"/>
</dbReference>
<sequence>MKAAARLLAFSALLSCSAEAAEDYRFELDEIAPRPFELGGYFEQKFETLRLREGSGAYRLAWPGAAAHEWLLRNTSTLELAGKLSAGALSSDLRVQASQQDDALASRTQWQQVMEGGLHWSLAPSLYLDAGKRVLRWGKGYAWNPVAFVERPRDPADPNASREGYVMAQGEWTRSFAGPLSTLTLTGLLIPTNDNLNQDFGRRQDLNPALKLYALAWDTDVDLMWRAEGARPQSFGVDFSRNINAALEVHGEWARSLKTPHSTLAADSSTQSGSINANSWLIGSRYITPGEITWSVEYYRNGMGYSADELDNWYAFLGRATLPGAPASLSTRAQTLAQSGYNKPNPGRDYVYLKSSASEPFGWLYGAAALTLIGNVGDGSWQLQPEVSYTGWTNVELRSRLILFGGQGDAEFSSKSSRWRFETYVRWSF</sequence>
<feature type="signal peptide" evidence="1">
    <location>
        <begin position="1"/>
        <end position="20"/>
    </location>
</feature>
<keyword evidence="3" id="KW-1185">Reference proteome</keyword>
<gene>
    <name evidence="2" type="ORF">ABDB84_14040</name>
</gene>
<evidence type="ECO:0000313" key="3">
    <source>
        <dbReference type="Proteomes" id="UP001410394"/>
    </source>
</evidence>
<reference evidence="2 3" key="1">
    <citation type="journal article" date="2018" name="Int. J. Syst. Evol. Microbiol.">
        <title>Uliginosibacterium sediminicola sp. nov., isolated from freshwater sediment.</title>
        <authorList>
            <person name="Hwang W.M."/>
            <person name="Kim S.M."/>
            <person name="Kang K."/>
            <person name="Ahn T.Y."/>
        </authorList>
    </citation>
    <scope>NUCLEOTIDE SEQUENCE [LARGE SCALE GENOMIC DNA]</scope>
    <source>
        <strain evidence="2 3">M1-21</strain>
    </source>
</reference>
<evidence type="ECO:0000256" key="1">
    <source>
        <dbReference type="SAM" id="SignalP"/>
    </source>
</evidence>
<feature type="chain" id="PRO_5046592291" description="Alginate export domain-containing protein" evidence="1">
    <location>
        <begin position="21"/>
        <end position="429"/>
    </location>
</feature>
<organism evidence="2 3">
    <name type="scientific">Uliginosibacterium sediminicola</name>
    <dbReference type="NCBI Taxonomy" id="2024550"/>
    <lineage>
        <taxon>Bacteria</taxon>
        <taxon>Pseudomonadati</taxon>
        <taxon>Pseudomonadota</taxon>
        <taxon>Betaproteobacteria</taxon>
        <taxon>Rhodocyclales</taxon>
        <taxon>Zoogloeaceae</taxon>
        <taxon>Uliginosibacterium</taxon>
    </lineage>
</organism>
<comment type="caution">
    <text evidence="2">The sequence shown here is derived from an EMBL/GenBank/DDBJ whole genome shotgun (WGS) entry which is preliminary data.</text>
</comment>